<proteinExistence type="predicted"/>
<sequence>MIGRINVKQQTLCWRWFTVLVPNIGTLTNQLKLIFNNLLNVMP</sequence>
<evidence type="ECO:0000313" key="1">
    <source>
        <dbReference type="EMBL" id="SDF55273.1"/>
    </source>
</evidence>
<dbReference type="EMBL" id="FNBN01000002">
    <property type="protein sequence ID" value="SDF55273.1"/>
    <property type="molecule type" value="Genomic_DNA"/>
</dbReference>
<organism evidence="1 2">
    <name type="scientific">Chitinophaga filiformis</name>
    <name type="common">Myxococcus filiformis</name>
    <name type="synonym">Flexibacter filiformis</name>
    <dbReference type="NCBI Taxonomy" id="104663"/>
    <lineage>
        <taxon>Bacteria</taxon>
        <taxon>Pseudomonadati</taxon>
        <taxon>Bacteroidota</taxon>
        <taxon>Chitinophagia</taxon>
        <taxon>Chitinophagales</taxon>
        <taxon>Chitinophagaceae</taxon>
        <taxon>Chitinophaga</taxon>
    </lineage>
</organism>
<protein>
    <submittedName>
        <fullName evidence="1">Uncharacterized protein</fullName>
    </submittedName>
</protein>
<name>A0A1G7M0S5_CHIFI</name>
<dbReference type="STRING" id="104663.SAMN04488121_102249"/>
<evidence type="ECO:0000313" key="2">
    <source>
        <dbReference type="Proteomes" id="UP000199045"/>
    </source>
</evidence>
<gene>
    <name evidence="1" type="ORF">SAMN04488121_102249</name>
</gene>
<dbReference type="AlphaFoldDB" id="A0A1G7M0S5"/>
<reference evidence="1 2" key="1">
    <citation type="submission" date="2016-10" db="EMBL/GenBank/DDBJ databases">
        <authorList>
            <person name="de Groot N.N."/>
        </authorList>
    </citation>
    <scope>NUCLEOTIDE SEQUENCE [LARGE SCALE GENOMIC DNA]</scope>
    <source>
        <strain evidence="1 2">DSM 527</strain>
    </source>
</reference>
<dbReference type="Proteomes" id="UP000199045">
    <property type="component" value="Unassembled WGS sequence"/>
</dbReference>
<accession>A0A1G7M0S5</accession>